<name>A0A915BHU2_PARUN</name>
<organism evidence="8 9">
    <name type="scientific">Parascaris univalens</name>
    <name type="common">Nematode worm</name>
    <dbReference type="NCBI Taxonomy" id="6257"/>
    <lineage>
        <taxon>Eukaryota</taxon>
        <taxon>Metazoa</taxon>
        <taxon>Ecdysozoa</taxon>
        <taxon>Nematoda</taxon>
        <taxon>Chromadorea</taxon>
        <taxon>Rhabditida</taxon>
        <taxon>Spirurina</taxon>
        <taxon>Ascaridomorpha</taxon>
        <taxon>Ascaridoidea</taxon>
        <taxon>Ascarididae</taxon>
        <taxon>Parascaris</taxon>
    </lineage>
</organism>
<evidence type="ECO:0000256" key="2">
    <source>
        <dbReference type="ARBA" id="ARBA00004325"/>
    </source>
</evidence>
<evidence type="ECO:0000259" key="7">
    <source>
        <dbReference type="Pfam" id="PF04826"/>
    </source>
</evidence>
<dbReference type="InterPro" id="IPR051303">
    <property type="entry name" value="Armcx_regulator"/>
</dbReference>
<dbReference type="InterPro" id="IPR016024">
    <property type="entry name" value="ARM-type_fold"/>
</dbReference>
<dbReference type="PANTHER" id="PTHR15712:SF23">
    <property type="entry name" value="ARMADILLO REPEAT CONTAINING 10"/>
    <property type="match status" value="1"/>
</dbReference>
<keyword evidence="3" id="KW-0812">Transmembrane</keyword>
<dbReference type="PANTHER" id="PTHR15712">
    <property type="entry name" value="ARMADILLO REPEAT CONTAINING PROTEIN"/>
    <property type="match status" value="1"/>
</dbReference>
<dbReference type="AlphaFoldDB" id="A0A915BHU2"/>
<keyword evidence="6" id="KW-0472">Membrane</keyword>
<evidence type="ECO:0000256" key="4">
    <source>
        <dbReference type="ARBA" id="ARBA00022989"/>
    </source>
</evidence>
<dbReference type="Pfam" id="PF04826">
    <property type="entry name" value="Arm_2"/>
    <property type="match status" value="1"/>
</dbReference>
<keyword evidence="8" id="KW-1185">Reference proteome</keyword>
<dbReference type="Gene3D" id="1.25.10.10">
    <property type="entry name" value="Leucine-rich Repeat Variant"/>
    <property type="match status" value="2"/>
</dbReference>
<evidence type="ECO:0000256" key="5">
    <source>
        <dbReference type="ARBA" id="ARBA00023128"/>
    </source>
</evidence>
<keyword evidence="5" id="KW-0496">Mitochondrion</keyword>
<dbReference type="GO" id="GO:0031966">
    <property type="term" value="C:mitochondrial membrane"/>
    <property type="evidence" value="ECO:0007669"/>
    <property type="project" value="UniProtKB-SubCell"/>
</dbReference>
<evidence type="ECO:0000256" key="1">
    <source>
        <dbReference type="ARBA" id="ARBA00004167"/>
    </source>
</evidence>
<keyword evidence="4" id="KW-1133">Transmembrane helix</keyword>
<evidence type="ECO:0000313" key="9">
    <source>
        <dbReference type="WBParaSite" id="PgR041_g040_t01"/>
    </source>
</evidence>
<feature type="domain" description="Armadillo repeat-containing" evidence="7">
    <location>
        <begin position="77"/>
        <end position="261"/>
    </location>
</feature>
<comment type="subcellular location">
    <subcellularLocation>
        <location evidence="1">Membrane</location>
        <topology evidence="1">Single-pass membrane protein</topology>
    </subcellularLocation>
    <subcellularLocation>
        <location evidence="2">Mitochondrion membrane</location>
    </subcellularLocation>
</comment>
<proteinExistence type="predicted"/>
<dbReference type="Proteomes" id="UP000887569">
    <property type="component" value="Unplaced"/>
</dbReference>
<dbReference type="InterPro" id="IPR006911">
    <property type="entry name" value="ARM-rpt_dom"/>
</dbReference>
<dbReference type="WBParaSite" id="PgR041_g040_t01">
    <property type="protein sequence ID" value="PgR041_g040_t01"/>
    <property type="gene ID" value="PgR041_g040"/>
</dbReference>
<dbReference type="InterPro" id="IPR011989">
    <property type="entry name" value="ARM-like"/>
</dbReference>
<dbReference type="SUPFAM" id="SSF48371">
    <property type="entry name" value="ARM repeat"/>
    <property type="match status" value="1"/>
</dbReference>
<evidence type="ECO:0000313" key="8">
    <source>
        <dbReference type="Proteomes" id="UP000887569"/>
    </source>
</evidence>
<accession>A0A915BHU2</accession>
<evidence type="ECO:0000256" key="6">
    <source>
        <dbReference type="ARBA" id="ARBA00023136"/>
    </source>
</evidence>
<reference evidence="9" key="1">
    <citation type="submission" date="2022-11" db="UniProtKB">
        <authorList>
            <consortium name="WormBaseParasite"/>
        </authorList>
    </citation>
    <scope>IDENTIFICATION</scope>
</reference>
<protein>
    <submittedName>
        <fullName evidence="9">Armadillo repeat-containing domain-containing protein</fullName>
    </submittedName>
</protein>
<evidence type="ECO:0000256" key="3">
    <source>
        <dbReference type="ARBA" id="ARBA00022692"/>
    </source>
</evidence>
<sequence length="349" mass="38556">MGQQQSAFVVEIASPRLGNFQRIPQKDPDEEESTPSQWHITVNPSANFLSSSEQLKSLVNRLYRTQKLISPSEARYLSTALQCLDTTSDLLLPLLTVISNATAFPSNQSIFSQFGITERIATMLSRTHAALSNPCKVMLVQCIANMAVSNENAAILQKSIPQLVKRLDSHLELESTVAFQALTNLSLNISSTQIDQFLPAISICFKRLWVKGEANLNALRLLVNLSCCPDMVPHILAAKAVTGLLSVLDSDKPEVVLRTVIWLLCMSSAVEALCISYDLIAPLNEDPFANPHYTVYFAIYAAKGRKELEKRLSELSSGEGELATKSKRLLETLTRIPEARSCVSHLNRL</sequence>